<dbReference type="GO" id="GO:0035999">
    <property type="term" value="P:tetrahydrofolate interconversion"/>
    <property type="evidence" value="ECO:0007669"/>
    <property type="project" value="TreeGrafter"/>
</dbReference>
<evidence type="ECO:0000256" key="2">
    <source>
        <dbReference type="ARBA" id="ARBA00022741"/>
    </source>
</evidence>
<comment type="similarity">
    <text evidence="1 5">Belongs to the 5-formyltetrahydrofolate cyclo-ligase family.</text>
</comment>
<evidence type="ECO:0000256" key="3">
    <source>
        <dbReference type="ARBA" id="ARBA00022840"/>
    </source>
</evidence>
<comment type="cofactor">
    <cofactor evidence="5">
        <name>Mg(2+)</name>
        <dbReference type="ChEBI" id="CHEBI:18420"/>
    </cofactor>
</comment>
<evidence type="ECO:0000256" key="5">
    <source>
        <dbReference type="RuleBase" id="RU361279"/>
    </source>
</evidence>
<protein>
    <recommendedName>
        <fullName evidence="5">5-formyltetrahydrofolate cyclo-ligase</fullName>
        <ecNumber evidence="5">6.3.3.2</ecNumber>
    </recommendedName>
</protein>
<dbReference type="PANTHER" id="PTHR23407:SF1">
    <property type="entry name" value="5-FORMYLTETRAHYDROFOLATE CYCLO-LIGASE"/>
    <property type="match status" value="1"/>
</dbReference>
<dbReference type="InterPro" id="IPR024185">
    <property type="entry name" value="FTHF_cligase-like_sf"/>
</dbReference>
<feature type="binding site" evidence="4">
    <location>
        <position position="49"/>
    </location>
    <ligand>
        <name>substrate</name>
    </ligand>
</feature>
<keyword evidence="5" id="KW-0460">Magnesium</keyword>
<evidence type="ECO:0000313" key="7">
    <source>
        <dbReference type="Proteomes" id="UP000253490"/>
    </source>
</evidence>
<keyword evidence="6" id="KW-0436">Ligase</keyword>
<keyword evidence="3 4" id="KW-0067">ATP-binding</keyword>
<proteinExistence type="inferred from homology"/>
<dbReference type="SUPFAM" id="SSF100950">
    <property type="entry name" value="NagB/RpiA/CoA transferase-like"/>
    <property type="match status" value="1"/>
</dbReference>
<dbReference type="GO" id="GO:0009396">
    <property type="term" value="P:folic acid-containing compound biosynthetic process"/>
    <property type="evidence" value="ECO:0007669"/>
    <property type="project" value="TreeGrafter"/>
</dbReference>
<dbReference type="GO" id="GO:0005524">
    <property type="term" value="F:ATP binding"/>
    <property type="evidence" value="ECO:0007669"/>
    <property type="project" value="UniProtKB-KW"/>
</dbReference>
<name>A0A366I540_9FIRM</name>
<dbReference type="PANTHER" id="PTHR23407">
    <property type="entry name" value="ATPASE INHIBITOR/5-FORMYLTETRAHYDROFOLATE CYCLO-LIGASE"/>
    <property type="match status" value="1"/>
</dbReference>
<keyword evidence="5" id="KW-0479">Metal-binding</keyword>
<dbReference type="EMBL" id="QNRX01000010">
    <property type="protein sequence ID" value="RBP63274.1"/>
    <property type="molecule type" value="Genomic_DNA"/>
</dbReference>
<dbReference type="AlphaFoldDB" id="A0A366I540"/>
<keyword evidence="2 4" id="KW-0547">Nucleotide-binding</keyword>
<dbReference type="PIRSF" id="PIRSF006806">
    <property type="entry name" value="FTHF_cligase"/>
    <property type="match status" value="1"/>
</dbReference>
<comment type="caution">
    <text evidence="6">The sequence shown here is derived from an EMBL/GenBank/DDBJ whole genome shotgun (WGS) entry which is preliminary data.</text>
</comment>
<feature type="binding site" evidence="4">
    <location>
        <position position="54"/>
    </location>
    <ligand>
        <name>substrate</name>
    </ligand>
</feature>
<sequence>MNKKELRKKVLEARDRISDEELNRRSKVILEKVKEIDEFKKSKTIMIYVSYGKEINTHDFISECISMGKNVITPICRYSDRTLILGKTKSFPEGFNMTKYGILELEPNKCEQVDAKDIDLIIMPGVAFTKQGDRMGYGGGYYDKLLSKASDKLVTIAPVLQEFIFDEIPIEAHDIPMDYVVTDEDVFKII</sequence>
<reference evidence="6 7" key="1">
    <citation type="submission" date="2018-06" db="EMBL/GenBank/DDBJ databases">
        <title>Genomic Encyclopedia of Type Strains, Phase IV (KMG-IV): sequencing the most valuable type-strain genomes for metagenomic binning, comparative biology and taxonomic classification.</title>
        <authorList>
            <person name="Goeker M."/>
        </authorList>
    </citation>
    <scope>NUCLEOTIDE SEQUENCE [LARGE SCALE GENOMIC DNA]</scope>
    <source>
        <strain evidence="6 7">DSM 22112</strain>
    </source>
</reference>
<dbReference type="GO" id="GO:0046872">
    <property type="term" value="F:metal ion binding"/>
    <property type="evidence" value="ECO:0007669"/>
    <property type="project" value="UniProtKB-KW"/>
</dbReference>
<dbReference type="Pfam" id="PF01812">
    <property type="entry name" value="5-FTHF_cyc-lig"/>
    <property type="match status" value="1"/>
</dbReference>
<dbReference type="NCBIfam" id="TIGR02727">
    <property type="entry name" value="MTHFS_bact"/>
    <property type="match status" value="1"/>
</dbReference>
<keyword evidence="7" id="KW-1185">Reference proteome</keyword>
<dbReference type="InterPro" id="IPR002698">
    <property type="entry name" value="FTHF_cligase"/>
</dbReference>
<evidence type="ECO:0000256" key="4">
    <source>
        <dbReference type="PIRSR" id="PIRSR006806-1"/>
    </source>
</evidence>
<dbReference type="RefSeq" id="WP_170128246.1">
    <property type="nucleotide sequence ID" value="NZ_QNRX01000010.1"/>
</dbReference>
<comment type="catalytic activity">
    <reaction evidence="5">
        <text>(6S)-5-formyl-5,6,7,8-tetrahydrofolate + ATP = (6R)-5,10-methenyltetrahydrofolate + ADP + phosphate</text>
        <dbReference type="Rhea" id="RHEA:10488"/>
        <dbReference type="ChEBI" id="CHEBI:30616"/>
        <dbReference type="ChEBI" id="CHEBI:43474"/>
        <dbReference type="ChEBI" id="CHEBI:57455"/>
        <dbReference type="ChEBI" id="CHEBI:57457"/>
        <dbReference type="ChEBI" id="CHEBI:456216"/>
        <dbReference type="EC" id="6.3.3.2"/>
    </reaction>
</comment>
<evidence type="ECO:0000313" key="6">
    <source>
        <dbReference type="EMBL" id="RBP63274.1"/>
    </source>
</evidence>
<gene>
    <name evidence="6" type="ORF">DES36_11017</name>
</gene>
<evidence type="ECO:0000256" key="1">
    <source>
        <dbReference type="ARBA" id="ARBA00010638"/>
    </source>
</evidence>
<organism evidence="6 7">
    <name type="scientific">Alkalibaculum bacchi</name>
    <dbReference type="NCBI Taxonomy" id="645887"/>
    <lineage>
        <taxon>Bacteria</taxon>
        <taxon>Bacillati</taxon>
        <taxon>Bacillota</taxon>
        <taxon>Clostridia</taxon>
        <taxon>Eubacteriales</taxon>
        <taxon>Eubacteriaceae</taxon>
        <taxon>Alkalibaculum</taxon>
    </lineage>
</organism>
<dbReference type="InterPro" id="IPR037171">
    <property type="entry name" value="NagB/RpiA_transferase-like"/>
</dbReference>
<dbReference type="Gene3D" id="3.40.50.10420">
    <property type="entry name" value="NagB/RpiA/CoA transferase-like"/>
    <property type="match status" value="1"/>
</dbReference>
<accession>A0A366I540</accession>
<feature type="binding site" evidence="4">
    <location>
        <begin position="134"/>
        <end position="142"/>
    </location>
    <ligand>
        <name>ATP</name>
        <dbReference type="ChEBI" id="CHEBI:30616"/>
    </ligand>
</feature>
<dbReference type="GO" id="GO:0030272">
    <property type="term" value="F:5-formyltetrahydrofolate cyclo-ligase activity"/>
    <property type="evidence" value="ECO:0007669"/>
    <property type="project" value="UniProtKB-EC"/>
</dbReference>
<dbReference type="Proteomes" id="UP000253490">
    <property type="component" value="Unassembled WGS sequence"/>
</dbReference>
<dbReference type="EC" id="6.3.3.2" evidence="5"/>
<feature type="binding site" evidence="4">
    <location>
        <begin position="3"/>
        <end position="7"/>
    </location>
    <ligand>
        <name>ATP</name>
        <dbReference type="ChEBI" id="CHEBI:30616"/>
    </ligand>
</feature>